<dbReference type="PROSITE" id="PS51257">
    <property type="entry name" value="PROKAR_LIPOPROTEIN"/>
    <property type="match status" value="1"/>
</dbReference>
<keyword evidence="2" id="KW-0732">Signal</keyword>
<evidence type="ECO:0000256" key="1">
    <source>
        <dbReference type="ARBA" id="ARBA00006987"/>
    </source>
</evidence>
<dbReference type="SUPFAM" id="SSF53850">
    <property type="entry name" value="Periplasmic binding protein-like II"/>
    <property type="match status" value="1"/>
</dbReference>
<proteinExistence type="inferred from homology"/>
<dbReference type="Pfam" id="PF03401">
    <property type="entry name" value="TctC"/>
    <property type="match status" value="1"/>
</dbReference>
<protein>
    <submittedName>
        <fullName evidence="3">Tripartite tricarboxylate transporter substrate binding protein</fullName>
    </submittedName>
</protein>
<dbReference type="AlphaFoldDB" id="A0A940N5C9"/>
<evidence type="ECO:0000256" key="2">
    <source>
        <dbReference type="SAM" id="SignalP"/>
    </source>
</evidence>
<dbReference type="InterPro" id="IPR042100">
    <property type="entry name" value="Bug_dom1"/>
</dbReference>
<organism evidence="3 4">
    <name type="scientific">Roseomonas indoligenes</name>
    <dbReference type="NCBI Taxonomy" id="2820811"/>
    <lineage>
        <taxon>Bacteria</taxon>
        <taxon>Pseudomonadati</taxon>
        <taxon>Pseudomonadota</taxon>
        <taxon>Alphaproteobacteria</taxon>
        <taxon>Acetobacterales</taxon>
        <taxon>Roseomonadaceae</taxon>
        <taxon>Roseomonas</taxon>
    </lineage>
</organism>
<comment type="caution">
    <text evidence="3">The sequence shown here is derived from an EMBL/GenBank/DDBJ whole genome shotgun (WGS) entry which is preliminary data.</text>
</comment>
<dbReference type="PANTHER" id="PTHR42928">
    <property type="entry name" value="TRICARBOXYLATE-BINDING PROTEIN"/>
    <property type="match status" value="1"/>
</dbReference>
<dbReference type="Proteomes" id="UP000677537">
    <property type="component" value="Unassembled WGS sequence"/>
</dbReference>
<evidence type="ECO:0000313" key="4">
    <source>
        <dbReference type="Proteomes" id="UP000677537"/>
    </source>
</evidence>
<dbReference type="InterPro" id="IPR005064">
    <property type="entry name" value="BUG"/>
</dbReference>
<dbReference type="RefSeq" id="WP_209376240.1">
    <property type="nucleotide sequence ID" value="NZ_JAGIZA010000017.1"/>
</dbReference>
<dbReference type="PANTHER" id="PTHR42928:SF5">
    <property type="entry name" value="BLR1237 PROTEIN"/>
    <property type="match status" value="1"/>
</dbReference>
<reference evidence="3" key="1">
    <citation type="submission" date="2021-03" db="EMBL/GenBank/DDBJ databases">
        <authorList>
            <person name="So Y."/>
        </authorList>
    </citation>
    <scope>NUCLEOTIDE SEQUENCE</scope>
    <source>
        <strain evidence="3">SG15</strain>
    </source>
</reference>
<gene>
    <name evidence="3" type="ORF">J5Y10_21830</name>
</gene>
<dbReference type="Gene3D" id="3.40.190.10">
    <property type="entry name" value="Periplasmic binding protein-like II"/>
    <property type="match status" value="1"/>
</dbReference>
<evidence type="ECO:0000313" key="3">
    <source>
        <dbReference type="EMBL" id="MBP0495440.1"/>
    </source>
</evidence>
<dbReference type="PIRSF" id="PIRSF017082">
    <property type="entry name" value="YflP"/>
    <property type="match status" value="1"/>
</dbReference>
<name>A0A940N5C9_9PROT</name>
<feature type="chain" id="PRO_5037036638" evidence="2">
    <location>
        <begin position="28"/>
        <end position="330"/>
    </location>
</feature>
<comment type="similarity">
    <text evidence="1">Belongs to the UPF0065 (bug) family.</text>
</comment>
<accession>A0A940N5C9</accession>
<keyword evidence="4" id="KW-1185">Reference proteome</keyword>
<sequence>MRRRMGLGAAMATLLSACAVWTSPAAAQIPNRPVRIVVPFVPGGTSDIVARILAVGATPYLPAGAVVENKAGAAGNIGTAEVARAQPDGTVLIQCTIGTCAANPFLYANTGYDLQRSFAPVILTGAVRNVMSVSNAFPAKNLAEVIAVVRARPGTVTFGSSGVGASNQLAPELLRGMLGINWIHVPYRGSGPAITDLIGGRIDVFFDNLPSILPQIRAGTVRPVAAVSNERIPELPDVPTFRESGLPELAQGLEIDSWFGFLAPVGTPEATVNALNTAFNKALEDPTLRLRLQEAAVVPLGGPPSRMAGQLRSEAARWGEVIRTNHISAE</sequence>
<feature type="signal peptide" evidence="2">
    <location>
        <begin position="1"/>
        <end position="27"/>
    </location>
</feature>
<dbReference type="Gene3D" id="3.40.190.150">
    <property type="entry name" value="Bordetella uptake gene, domain 1"/>
    <property type="match status" value="1"/>
</dbReference>
<dbReference type="EMBL" id="JAGIZA010000017">
    <property type="protein sequence ID" value="MBP0495440.1"/>
    <property type="molecule type" value="Genomic_DNA"/>
</dbReference>
<dbReference type="CDD" id="cd07012">
    <property type="entry name" value="PBP2_Bug_TTT"/>
    <property type="match status" value="1"/>
</dbReference>